<dbReference type="Proteomes" id="UP001161325">
    <property type="component" value="Unassembled WGS sequence"/>
</dbReference>
<evidence type="ECO:0000259" key="11">
    <source>
        <dbReference type="Pfam" id="PF00441"/>
    </source>
</evidence>
<sequence length="596" mass="64746">MPTYKAPLDDIRFLLTEVLDVEQLSRLPGYEEATPDMLLAVLEEGAKLCEQYLAPVNQSGDAEGCRYENGVVTTPKGFREAYDEFVKGGWPAMTAPTEFGGQGLPHLTRFVLNEMMCAANLSFAMYPELGHGVAMTLEKWGNAELKQRFMPKIVDGTWTGTMCLTEAHAGTDLGIIRTKAVPAGDGAYKVTGTKIFISAGDHDLAENVIHLVLAKLPDAPAGTKGISMFIVPKFLPTEEGGVGTPNGVTCGSIEHKMGIKGNATCVMNFDGATGWLVGEEHKGMRAMFTMMNGARLGVGLQGLGLAEVAYQNALAYTKDRIQGRALTGKKAPEQEADPIIVHPDVRRMLLTQKAYIEGERALAYWVGQLIDIEEKHPDEEKRKEAEDLVALMTPIIKGFLTDTGFESANLALQCLGGHGYIKEYGLEQFVRDARIAQIYEGTNGVQALDLIGRKVPEGNGRLLRRFLALVQADLKEAQADARVSDLAAQLGDAVRKTQESIMTVIQKAMQNPDEAGAAATDFLRMMGLVATGWMWLKMARVALDRLPSANGEARFYDAKVKTARFYFAKLLPQVDALAATMQSGAATVMELEAAAF</sequence>
<evidence type="ECO:0000256" key="8">
    <source>
        <dbReference type="ARBA" id="ARBA00066694"/>
    </source>
</evidence>
<proteinExistence type="inferred from homology"/>
<dbReference type="Gene3D" id="2.40.110.10">
    <property type="entry name" value="Butyryl-CoA Dehydrogenase, subunit A, domain 2"/>
    <property type="match status" value="1"/>
</dbReference>
<name>A0AA37V081_9BACT</name>
<comment type="catalytic activity">
    <reaction evidence="6">
        <text>3-(methylsulfanyl)propanoyl-CoA + oxidized [electron-transfer flavoprotein] + H(+) = 3-(methylsulfanyl)acryloyl-CoA + reduced [electron-transfer flavoprotein]</text>
        <dbReference type="Rhea" id="RHEA:52612"/>
        <dbReference type="Rhea" id="RHEA-COMP:10685"/>
        <dbReference type="Rhea" id="RHEA-COMP:10686"/>
        <dbReference type="ChEBI" id="CHEBI:15378"/>
        <dbReference type="ChEBI" id="CHEBI:57692"/>
        <dbReference type="ChEBI" id="CHEBI:58307"/>
        <dbReference type="ChEBI" id="CHEBI:82815"/>
        <dbReference type="ChEBI" id="CHEBI:84994"/>
        <dbReference type="EC" id="1.3.99.41"/>
    </reaction>
    <physiologicalReaction direction="left-to-right" evidence="6">
        <dbReference type="Rhea" id="RHEA:52613"/>
    </physiologicalReaction>
</comment>
<organism evidence="15 16">
    <name type="scientific">Roseisolibacter agri</name>
    <dbReference type="NCBI Taxonomy" id="2014610"/>
    <lineage>
        <taxon>Bacteria</taxon>
        <taxon>Pseudomonadati</taxon>
        <taxon>Gemmatimonadota</taxon>
        <taxon>Gemmatimonadia</taxon>
        <taxon>Gemmatimonadales</taxon>
        <taxon>Gemmatimonadaceae</taxon>
        <taxon>Roseisolibacter</taxon>
    </lineage>
</organism>
<gene>
    <name evidence="15" type="ORF">rosag_04930</name>
</gene>
<dbReference type="GO" id="GO:0016627">
    <property type="term" value="F:oxidoreductase activity, acting on the CH-CH group of donors"/>
    <property type="evidence" value="ECO:0007669"/>
    <property type="project" value="InterPro"/>
</dbReference>
<dbReference type="FunFam" id="2.40.110.10:FF:000031">
    <property type="entry name" value="Acyl-CoA dehydrogenase, putative"/>
    <property type="match status" value="1"/>
</dbReference>
<dbReference type="Pfam" id="PF12806">
    <property type="entry name" value="Acyl-CoA_dh_C"/>
    <property type="match status" value="1"/>
</dbReference>
<evidence type="ECO:0000259" key="12">
    <source>
        <dbReference type="Pfam" id="PF02770"/>
    </source>
</evidence>
<evidence type="ECO:0000259" key="13">
    <source>
        <dbReference type="Pfam" id="PF02771"/>
    </source>
</evidence>
<evidence type="ECO:0000256" key="5">
    <source>
        <dbReference type="ARBA" id="ARBA00023002"/>
    </source>
</evidence>
<comment type="function">
    <text evidence="7">Involved in the assimilation of dimethylsulphoniopropionate (DMSP), an important compound in the fixation of carbon in marine phytoplankton, by mediating the conversion of 3-(methylthio)propanoyl-CoA (MMPA-CoA) to 3-(methylthio)acryloyl-CoA (MTA-CoA).</text>
</comment>
<dbReference type="Gene3D" id="1.20.140.10">
    <property type="entry name" value="Butyryl-CoA Dehydrogenase, subunit A, domain 3"/>
    <property type="match status" value="1"/>
</dbReference>
<dbReference type="Gene3D" id="1.10.540.10">
    <property type="entry name" value="Acyl-CoA dehydrogenase/oxidase, N-terminal domain"/>
    <property type="match status" value="1"/>
</dbReference>
<dbReference type="InterPro" id="IPR009100">
    <property type="entry name" value="AcylCoA_DH/oxidase_NM_dom_sf"/>
</dbReference>
<evidence type="ECO:0000256" key="9">
    <source>
        <dbReference type="ARBA" id="ARBA00069043"/>
    </source>
</evidence>
<dbReference type="RefSeq" id="WP_284348426.1">
    <property type="nucleotide sequence ID" value="NZ_BRXS01000001.1"/>
</dbReference>
<feature type="domain" description="Acyl-CoA oxidase/dehydrogenase middle" evidence="12">
    <location>
        <begin position="162"/>
        <end position="270"/>
    </location>
</feature>
<evidence type="ECO:0000259" key="14">
    <source>
        <dbReference type="Pfam" id="PF12806"/>
    </source>
</evidence>
<dbReference type="InterPro" id="IPR025878">
    <property type="entry name" value="Acyl-CoA_dh-like_C_dom"/>
</dbReference>
<dbReference type="SUPFAM" id="SSF56645">
    <property type="entry name" value="Acyl-CoA dehydrogenase NM domain-like"/>
    <property type="match status" value="1"/>
</dbReference>
<accession>A0AA37V081</accession>
<dbReference type="InterPro" id="IPR006091">
    <property type="entry name" value="Acyl-CoA_Oxase/DH_mid-dom"/>
</dbReference>
<feature type="domain" description="Acyl-CoA dehydrogenase/oxidase N-terminal" evidence="13">
    <location>
        <begin position="48"/>
        <end position="156"/>
    </location>
</feature>
<evidence type="ECO:0000313" key="16">
    <source>
        <dbReference type="Proteomes" id="UP001161325"/>
    </source>
</evidence>
<dbReference type="InterPro" id="IPR037069">
    <property type="entry name" value="AcylCoA_DH/ox_N_sf"/>
</dbReference>
<feature type="domain" description="Acetyl-CoA dehydrogenase-like C-terminal" evidence="14">
    <location>
        <begin position="467"/>
        <end position="591"/>
    </location>
</feature>
<dbReference type="GO" id="GO:0050660">
    <property type="term" value="F:flavin adenine dinucleotide binding"/>
    <property type="evidence" value="ECO:0007669"/>
    <property type="project" value="InterPro"/>
</dbReference>
<keyword evidence="5 10" id="KW-0560">Oxidoreductase</keyword>
<dbReference type="AlphaFoldDB" id="A0AA37V081"/>
<keyword evidence="4 10" id="KW-0274">FAD</keyword>
<protein>
    <recommendedName>
        <fullName evidence="9">3-methylmercaptopropionyl-CoA dehydrogenase</fullName>
        <ecNumber evidence="8">1.3.99.41</ecNumber>
    </recommendedName>
</protein>
<dbReference type="Pfam" id="PF00441">
    <property type="entry name" value="Acyl-CoA_dh_1"/>
    <property type="match status" value="1"/>
</dbReference>
<evidence type="ECO:0000256" key="7">
    <source>
        <dbReference type="ARBA" id="ARBA00058683"/>
    </source>
</evidence>
<dbReference type="PANTHER" id="PTHR42803">
    <property type="entry name" value="ACYL-COA DEHYDROGENASE"/>
    <property type="match status" value="1"/>
</dbReference>
<feature type="domain" description="Acyl-CoA dehydrogenase/oxidase C-terminal" evidence="11">
    <location>
        <begin position="282"/>
        <end position="449"/>
    </location>
</feature>
<reference evidence="15" key="1">
    <citation type="submission" date="2022-08" db="EMBL/GenBank/DDBJ databases">
        <title>Draft genome sequencing of Roseisolibacter agri AW1220.</title>
        <authorList>
            <person name="Tobiishi Y."/>
            <person name="Tonouchi A."/>
        </authorList>
    </citation>
    <scope>NUCLEOTIDE SEQUENCE</scope>
    <source>
        <strain evidence="15">AW1220</strain>
    </source>
</reference>
<evidence type="ECO:0000256" key="3">
    <source>
        <dbReference type="ARBA" id="ARBA00022630"/>
    </source>
</evidence>
<dbReference type="SUPFAM" id="SSF47203">
    <property type="entry name" value="Acyl-CoA dehydrogenase C-terminal domain-like"/>
    <property type="match status" value="1"/>
</dbReference>
<evidence type="ECO:0000256" key="10">
    <source>
        <dbReference type="RuleBase" id="RU362125"/>
    </source>
</evidence>
<evidence type="ECO:0000256" key="2">
    <source>
        <dbReference type="ARBA" id="ARBA00009347"/>
    </source>
</evidence>
<comment type="similarity">
    <text evidence="2 10">Belongs to the acyl-CoA dehydrogenase family.</text>
</comment>
<dbReference type="InterPro" id="IPR013786">
    <property type="entry name" value="AcylCoA_DH/ox_N"/>
</dbReference>
<keyword evidence="16" id="KW-1185">Reference proteome</keyword>
<dbReference type="Pfam" id="PF02770">
    <property type="entry name" value="Acyl-CoA_dh_M"/>
    <property type="match status" value="1"/>
</dbReference>
<dbReference type="InterPro" id="IPR052166">
    <property type="entry name" value="Diverse_Acyl-CoA_DH"/>
</dbReference>
<dbReference type="InterPro" id="IPR009075">
    <property type="entry name" value="AcylCo_DH/oxidase_C"/>
</dbReference>
<dbReference type="InterPro" id="IPR036250">
    <property type="entry name" value="AcylCo_DH-like_C"/>
</dbReference>
<comment type="caution">
    <text evidence="15">The sequence shown here is derived from an EMBL/GenBank/DDBJ whole genome shotgun (WGS) entry which is preliminary data.</text>
</comment>
<dbReference type="Pfam" id="PF02771">
    <property type="entry name" value="Acyl-CoA_dh_N"/>
    <property type="match status" value="1"/>
</dbReference>
<dbReference type="PANTHER" id="PTHR42803:SF1">
    <property type="entry name" value="BROAD-SPECIFICITY LINEAR ACYL-COA DEHYDROGENASE FADE5"/>
    <property type="match status" value="1"/>
</dbReference>
<evidence type="ECO:0000256" key="4">
    <source>
        <dbReference type="ARBA" id="ARBA00022827"/>
    </source>
</evidence>
<evidence type="ECO:0000256" key="6">
    <source>
        <dbReference type="ARBA" id="ARBA00051388"/>
    </source>
</evidence>
<evidence type="ECO:0000313" key="15">
    <source>
        <dbReference type="EMBL" id="GLC23980.1"/>
    </source>
</evidence>
<dbReference type="EC" id="1.3.99.41" evidence="8"/>
<dbReference type="InterPro" id="IPR046373">
    <property type="entry name" value="Acyl-CoA_Oxase/DH_mid-dom_sf"/>
</dbReference>
<dbReference type="EMBL" id="BRXS01000001">
    <property type="protein sequence ID" value="GLC23980.1"/>
    <property type="molecule type" value="Genomic_DNA"/>
</dbReference>
<keyword evidence="3 10" id="KW-0285">Flavoprotein</keyword>
<evidence type="ECO:0000256" key="1">
    <source>
        <dbReference type="ARBA" id="ARBA00001974"/>
    </source>
</evidence>
<comment type="cofactor">
    <cofactor evidence="1 10">
        <name>FAD</name>
        <dbReference type="ChEBI" id="CHEBI:57692"/>
    </cofactor>
</comment>